<evidence type="ECO:0000313" key="3">
    <source>
        <dbReference type="Proteomes" id="UP000679779"/>
    </source>
</evidence>
<gene>
    <name evidence="2" type="ORF">J2TS6_19220</name>
</gene>
<accession>A0A919XEM9</accession>
<evidence type="ECO:0000313" key="2">
    <source>
        <dbReference type="EMBL" id="GIO30781.1"/>
    </source>
</evidence>
<feature type="chain" id="PRO_5037139181" description="VCBS repeat-containing protein" evidence="1">
    <location>
        <begin position="27"/>
        <end position="283"/>
    </location>
</feature>
<sequence length="283" mass="30182">MTSKKWIIAAAAVFAICSATSILAFAKDNAIKKDSSAAAAFTANDQAVLAEGGGVNHMPDPADISGGESADIRHKRTVSAHPSTEDMIAESDDKSVHITGTETNEGIFDHLMIETSAFKRSMPGYNVTNPTYAPEIILADLNGDGTKEIVVILTTGYGTGVYRSDVVVYNSEGNIIPVEDANAAFSKQFGGSFSAQGLDVNVQGQRYHVPYTSLLSDRDHLNERPQIGSFMQYAVDNGSLTATAAVQISPAEFVGDLTMTYRFTNGTLQVGKASFELYPEYGS</sequence>
<evidence type="ECO:0008006" key="4">
    <source>
        <dbReference type="Google" id="ProtNLM"/>
    </source>
</evidence>
<organism evidence="2 3">
    <name type="scientific">Paenibacillus albilobatus</name>
    <dbReference type="NCBI Taxonomy" id="2716884"/>
    <lineage>
        <taxon>Bacteria</taxon>
        <taxon>Bacillati</taxon>
        <taxon>Bacillota</taxon>
        <taxon>Bacilli</taxon>
        <taxon>Bacillales</taxon>
        <taxon>Paenibacillaceae</taxon>
        <taxon>Paenibacillus</taxon>
    </lineage>
</organism>
<keyword evidence="3" id="KW-1185">Reference proteome</keyword>
<evidence type="ECO:0000256" key="1">
    <source>
        <dbReference type="SAM" id="SignalP"/>
    </source>
</evidence>
<proteinExistence type="predicted"/>
<feature type="signal peptide" evidence="1">
    <location>
        <begin position="1"/>
        <end position="26"/>
    </location>
</feature>
<dbReference type="EMBL" id="BORQ01000002">
    <property type="protein sequence ID" value="GIO30781.1"/>
    <property type="molecule type" value="Genomic_DNA"/>
</dbReference>
<reference evidence="2" key="1">
    <citation type="submission" date="2021-03" db="EMBL/GenBank/DDBJ databases">
        <title>Antimicrobial resistance genes in bacteria isolated from Japanese honey, and their potential for conferring macrolide and lincosamide resistance in the American foulbrood pathogen Paenibacillus larvae.</title>
        <authorList>
            <person name="Okamoto M."/>
            <person name="Kumagai M."/>
            <person name="Kanamori H."/>
            <person name="Takamatsu D."/>
        </authorList>
    </citation>
    <scope>NUCLEOTIDE SEQUENCE</scope>
    <source>
        <strain evidence="2">J2TS6</strain>
    </source>
</reference>
<dbReference type="Proteomes" id="UP000679779">
    <property type="component" value="Unassembled WGS sequence"/>
</dbReference>
<protein>
    <recommendedName>
        <fullName evidence="4">VCBS repeat-containing protein</fullName>
    </recommendedName>
</protein>
<dbReference type="RefSeq" id="WP_160041114.1">
    <property type="nucleotide sequence ID" value="NZ_BORQ01000002.1"/>
</dbReference>
<name>A0A919XEM9_9BACL</name>
<comment type="caution">
    <text evidence="2">The sequence shown here is derived from an EMBL/GenBank/DDBJ whole genome shotgun (WGS) entry which is preliminary data.</text>
</comment>
<dbReference type="AlphaFoldDB" id="A0A919XEM9"/>
<keyword evidence="1" id="KW-0732">Signal</keyword>